<name>V5LLW9_9TOMB</name>
<sequence length="160" mass="17585">MENTQNRILCPNRCQICTHATYIRESSGQGGRQVSRFTGLITQPRVVSEQGIQYRTWIADRGFPITLLSTSGGLSTSIRGHGVAVTIQGDSKSLLNFCRVAYDVFHHPIVQSEVCYGCGPSTSDALRTKFQDEAGIIQGRLPEEAAEEIKQAKRPRSEGS</sequence>
<dbReference type="KEGG" id="vg:17699079"/>
<organism evidence="1 2">
    <name type="scientific">Yam spherical virus</name>
    <dbReference type="NCBI Taxonomy" id="1421055"/>
    <lineage>
        <taxon>Viruses</taxon>
        <taxon>Riboviria</taxon>
        <taxon>Orthornavirae</taxon>
        <taxon>Kitrinoviricota</taxon>
        <taxon>Tolucaviricetes</taxon>
        <taxon>Tolivirales</taxon>
        <taxon>Tombusviridae</taxon>
        <taxon>Procedovirinae</taxon>
        <taxon>Aureusvirus</taxon>
        <taxon>Aureusvirus dioscoreae</taxon>
    </lineage>
</organism>
<accession>V5LLW9</accession>
<dbReference type="Proteomes" id="UP000202630">
    <property type="component" value="Segment"/>
</dbReference>
<dbReference type="RefSeq" id="YP_008828160.1">
    <property type="nucleotide sequence ID" value="NC_022895.1"/>
</dbReference>
<dbReference type="OrthoDB" id="19452at10239"/>
<keyword evidence="2" id="KW-1185">Reference proteome</keyword>
<proteinExistence type="predicted"/>
<dbReference type="EMBL" id="KF482072">
    <property type="protein sequence ID" value="AHA53613.1"/>
    <property type="molecule type" value="Genomic_RNA"/>
</dbReference>
<protein>
    <submittedName>
        <fullName evidence="1">Silencing suppressor</fullName>
    </submittedName>
</protein>
<reference evidence="1 2" key="1">
    <citation type="journal article" date="2014" name="Arch. Virol.">
        <title>Characterization of an isometric virus isolated from yam (Dioscorea rotundata) in Nigeria suggests that it belongs to a new species in the genus Aureusvirus.</title>
        <authorList>
            <person name="Menzel W."/>
            <person name="Thottappilly G."/>
            <person name="Winter S."/>
        </authorList>
    </citation>
    <scope>NUCLEOTIDE SEQUENCE [LARGE SCALE GENOMIC DNA]</scope>
</reference>
<evidence type="ECO:0000313" key="1">
    <source>
        <dbReference type="EMBL" id="AHA53613.1"/>
    </source>
</evidence>
<evidence type="ECO:0000313" key="2">
    <source>
        <dbReference type="Proteomes" id="UP000202630"/>
    </source>
</evidence>
<dbReference type="GeneID" id="17699079"/>